<protein>
    <submittedName>
        <fullName evidence="2">Phosphohistidine phosphatase</fullName>
    </submittedName>
</protein>
<dbReference type="RefSeq" id="WP_145397063.1">
    <property type="nucleotide sequence ID" value="NZ_VLKU01000003.1"/>
</dbReference>
<evidence type="ECO:0000313" key="2">
    <source>
        <dbReference type="EMBL" id="TWI36015.1"/>
    </source>
</evidence>
<gene>
    <name evidence="2" type="ORF">IQ24_01377</name>
</gene>
<dbReference type="AlphaFoldDB" id="A0A562NV22"/>
<dbReference type="InterPro" id="IPR013078">
    <property type="entry name" value="His_Pase_superF_clade-1"/>
</dbReference>
<dbReference type="OrthoDB" id="9810154at2"/>
<dbReference type="PANTHER" id="PTHR47623">
    <property type="entry name" value="OS09G0287300 PROTEIN"/>
    <property type="match status" value="1"/>
</dbReference>
<dbReference type="EMBL" id="VLKU01000003">
    <property type="protein sequence ID" value="TWI36015.1"/>
    <property type="molecule type" value="Genomic_DNA"/>
</dbReference>
<organism evidence="2 3">
    <name type="scientific">Paracoccus sulfuroxidans</name>
    <dbReference type="NCBI Taxonomy" id="384678"/>
    <lineage>
        <taxon>Bacteria</taxon>
        <taxon>Pseudomonadati</taxon>
        <taxon>Pseudomonadota</taxon>
        <taxon>Alphaproteobacteria</taxon>
        <taxon>Rhodobacterales</taxon>
        <taxon>Paracoccaceae</taxon>
        <taxon>Paracoccus</taxon>
    </lineage>
</organism>
<dbReference type="SUPFAM" id="SSF53254">
    <property type="entry name" value="Phosphoglycerate mutase-like"/>
    <property type="match status" value="1"/>
</dbReference>
<dbReference type="PANTHER" id="PTHR47623:SF1">
    <property type="entry name" value="OS09G0287300 PROTEIN"/>
    <property type="match status" value="1"/>
</dbReference>
<feature type="region of interest" description="Disordered" evidence="1">
    <location>
        <begin position="17"/>
        <end position="36"/>
    </location>
</feature>
<evidence type="ECO:0000313" key="3">
    <source>
        <dbReference type="Proteomes" id="UP000316225"/>
    </source>
</evidence>
<dbReference type="Proteomes" id="UP000316225">
    <property type="component" value="Unassembled WGS sequence"/>
</dbReference>
<name>A0A562NV22_9RHOB</name>
<accession>A0A562NV22</accession>
<evidence type="ECO:0000256" key="1">
    <source>
        <dbReference type="SAM" id="MobiDB-lite"/>
    </source>
</evidence>
<dbReference type="InterPro" id="IPR029033">
    <property type="entry name" value="His_PPase_superfam"/>
</dbReference>
<dbReference type="Gene3D" id="3.40.50.1240">
    <property type="entry name" value="Phosphoglycerate mutase-like"/>
    <property type="match status" value="1"/>
</dbReference>
<keyword evidence="3" id="KW-1185">Reference proteome</keyword>
<dbReference type="SMART" id="SM00855">
    <property type="entry name" value="PGAM"/>
    <property type="match status" value="1"/>
</dbReference>
<sequence>MTALGHCRLILTRHAKSSWDDPTQQDHDRPLNDRGRRSARELGDWLASRGYEPEEVLCSTAQRTRETWDGAFAATLEVLPEVRYEAGLYQASPDQMLAILRTAKAPTVMMIGHNPGIAEFAARLPARVPVDPDFRRYPTAATLVVDFQADNWADVRPGEGSVMDFVRLDGRR</sequence>
<feature type="compositionally biased region" description="Basic and acidic residues" evidence="1">
    <location>
        <begin position="24"/>
        <end position="36"/>
    </location>
</feature>
<reference evidence="2 3" key="1">
    <citation type="journal article" date="2015" name="Stand. Genomic Sci.">
        <title>Genomic Encyclopedia of Bacterial and Archaeal Type Strains, Phase III: the genomes of soil and plant-associated and newly described type strains.</title>
        <authorList>
            <person name="Whitman W.B."/>
            <person name="Woyke T."/>
            <person name="Klenk H.P."/>
            <person name="Zhou Y."/>
            <person name="Lilburn T.G."/>
            <person name="Beck B.J."/>
            <person name="De Vos P."/>
            <person name="Vandamme P."/>
            <person name="Eisen J.A."/>
            <person name="Garrity G."/>
            <person name="Hugenholtz P."/>
            <person name="Kyrpides N.C."/>
        </authorList>
    </citation>
    <scope>NUCLEOTIDE SEQUENCE [LARGE SCALE GENOMIC DNA]</scope>
    <source>
        <strain evidence="2 3">CGMCC 1.5364</strain>
    </source>
</reference>
<comment type="caution">
    <text evidence="2">The sequence shown here is derived from an EMBL/GenBank/DDBJ whole genome shotgun (WGS) entry which is preliminary data.</text>
</comment>
<proteinExistence type="predicted"/>
<dbReference type="Pfam" id="PF00300">
    <property type="entry name" value="His_Phos_1"/>
    <property type="match status" value="1"/>
</dbReference>
<dbReference type="CDD" id="cd07067">
    <property type="entry name" value="HP_PGM_like"/>
    <property type="match status" value="1"/>
</dbReference>